<sequence length="350" mass="39413">MKETIKNNLNSPLIVIAVLVIISFFILTPVVNMILLGAIIAFGLRPISNKIQGKIKYSSISIILAIILVVIPLILIFVYCLFVIGDFAFSFISTNQGLVTNMTFNQTDIISPYLPVEMQNYANEIVSNLNSVIKEVLKIVFNYLIDILKSLPEVSLQLFILVASVFYFTRDGHKLNDYLISFIPDESHDYFFRMIKEIKIVLKSIFYGHFLTGIIIGIIAFIGYQILGYDYALFFGILTGVFQLIPILGPWPIYLALCISDLLSYNYLRAAIVLFFGFGISLSDMYIRPQLSTRYADIHPLILLIGFLAGPLVLGVTGFIIGPLILGITYAVIKSYKEEKEIKTENRESI</sequence>
<dbReference type="Pfam" id="PF01594">
    <property type="entry name" value="AI-2E_transport"/>
    <property type="match status" value="1"/>
</dbReference>
<feature type="transmembrane region" description="Helical" evidence="6">
    <location>
        <begin position="267"/>
        <end position="288"/>
    </location>
</feature>
<gene>
    <name evidence="7" type="ORF">MBFIL_11780</name>
</gene>
<keyword evidence="3 6" id="KW-0812">Transmembrane</keyword>
<evidence type="ECO:0000256" key="6">
    <source>
        <dbReference type="SAM" id="Phobius"/>
    </source>
</evidence>
<comment type="subcellular location">
    <subcellularLocation>
        <location evidence="1">Membrane</location>
        <topology evidence="1">Multi-pass membrane protein</topology>
    </subcellularLocation>
</comment>
<proteinExistence type="inferred from homology"/>
<keyword evidence="4 6" id="KW-1133">Transmembrane helix</keyword>
<accession>A0A166APP5</accession>
<evidence type="ECO:0000256" key="2">
    <source>
        <dbReference type="ARBA" id="ARBA00009773"/>
    </source>
</evidence>
<organism evidence="7 8">
    <name type="scientific">Methanobrevibacter filiformis</name>
    <dbReference type="NCBI Taxonomy" id="55758"/>
    <lineage>
        <taxon>Archaea</taxon>
        <taxon>Methanobacteriati</taxon>
        <taxon>Methanobacteriota</taxon>
        <taxon>Methanomada group</taxon>
        <taxon>Methanobacteria</taxon>
        <taxon>Methanobacteriales</taxon>
        <taxon>Methanobacteriaceae</taxon>
        <taxon>Methanobrevibacter</taxon>
    </lineage>
</organism>
<feature type="transmembrane region" description="Helical" evidence="6">
    <location>
        <begin position="62"/>
        <end position="84"/>
    </location>
</feature>
<evidence type="ECO:0000313" key="8">
    <source>
        <dbReference type="Proteomes" id="UP000077066"/>
    </source>
</evidence>
<feature type="transmembrane region" description="Helical" evidence="6">
    <location>
        <begin position="12"/>
        <end position="42"/>
    </location>
</feature>
<comment type="similarity">
    <text evidence="2">Belongs to the autoinducer-2 exporter (AI-2E) (TC 2.A.86) family.</text>
</comment>
<name>A0A166APP5_9EURY</name>
<evidence type="ECO:0000256" key="5">
    <source>
        <dbReference type="ARBA" id="ARBA00023136"/>
    </source>
</evidence>
<dbReference type="PANTHER" id="PTHR21716:SF4">
    <property type="entry name" value="TRANSMEMBRANE PROTEIN 245"/>
    <property type="match status" value="1"/>
</dbReference>
<feature type="transmembrane region" description="Helical" evidence="6">
    <location>
        <begin position="300"/>
        <end position="333"/>
    </location>
</feature>
<evidence type="ECO:0000256" key="1">
    <source>
        <dbReference type="ARBA" id="ARBA00004141"/>
    </source>
</evidence>
<dbReference type="OrthoDB" id="137390at2157"/>
<dbReference type="EMBL" id="LWMT01000231">
    <property type="protein sequence ID" value="KZX12311.1"/>
    <property type="molecule type" value="Genomic_DNA"/>
</dbReference>
<feature type="transmembrane region" description="Helical" evidence="6">
    <location>
        <begin position="204"/>
        <end position="227"/>
    </location>
</feature>
<evidence type="ECO:0000313" key="7">
    <source>
        <dbReference type="EMBL" id="KZX12311.1"/>
    </source>
</evidence>
<dbReference type="AlphaFoldDB" id="A0A166APP5"/>
<dbReference type="PANTHER" id="PTHR21716">
    <property type="entry name" value="TRANSMEMBRANE PROTEIN"/>
    <property type="match status" value="1"/>
</dbReference>
<evidence type="ECO:0000256" key="4">
    <source>
        <dbReference type="ARBA" id="ARBA00022989"/>
    </source>
</evidence>
<dbReference type="RefSeq" id="WP_066972553.1">
    <property type="nucleotide sequence ID" value="NZ_LWMT01000231.1"/>
</dbReference>
<keyword evidence="8" id="KW-1185">Reference proteome</keyword>
<dbReference type="Proteomes" id="UP000077066">
    <property type="component" value="Unassembled WGS sequence"/>
</dbReference>
<protein>
    <submittedName>
        <fullName evidence="7">Putative inner membrane protein</fullName>
    </submittedName>
</protein>
<keyword evidence="5 6" id="KW-0472">Membrane</keyword>
<dbReference type="PATRIC" id="fig|55758.3.peg.1350"/>
<evidence type="ECO:0000256" key="3">
    <source>
        <dbReference type="ARBA" id="ARBA00022692"/>
    </source>
</evidence>
<comment type="caution">
    <text evidence="7">The sequence shown here is derived from an EMBL/GenBank/DDBJ whole genome shotgun (WGS) entry which is preliminary data.</text>
</comment>
<dbReference type="InterPro" id="IPR002549">
    <property type="entry name" value="AI-2E-like"/>
</dbReference>
<dbReference type="STRING" id="55758.MBFIL_11780"/>
<dbReference type="GO" id="GO:0016020">
    <property type="term" value="C:membrane"/>
    <property type="evidence" value="ECO:0007669"/>
    <property type="project" value="UniProtKB-SubCell"/>
</dbReference>
<feature type="transmembrane region" description="Helical" evidence="6">
    <location>
        <begin position="233"/>
        <end position="255"/>
    </location>
</feature>
<reference evidence="7 8" key="1">
    <citation type="submission" date="2016-04" db="EMBL/GenBank/DDBJ databases">
        <title>Genome sequence of Methanobrevibacter filiformis DSM 11501.</title>
        <authorList>
            <person name="Poehlein A."/>
            <person name="Seedorf H."/>
            <person name="Daniel R."/>
        </authorList>
    </citation>
    <scope>NUCLEOTIDE SEQUENCE [LARGE SCALE GENOMIC DNA]</scope>
    <source>
        <strain evidence="7 8">DSM 11501</strain>
    </source>
</reference>